<evidence type="ECO:0000313" key="2">
    <source>
        <dbReference type="Proteomes" id="UP000295134"/>
    </source>
</evidence>
<gene>
    <name evidence="1" type="ORF">ArsFIN_54720</name>
</gene>
<evidence type="ECO:0000313" key="1">
    <source>
        <dbReference type="EMBL" id="QBY46861.1"/>
    </source>
</evidence>
<geneLocation type="plasmid" evidence="2">
    <name>parsfin11</name>
</geneLocation>
<dbReference type="EMBL" id="CP038623">
    <property type="protein sequence ID" value="QBY46861.1"/>
    <property type="molecule type" value="Genomic_DNA"/>
</dbReference>
<protein>
    <submittedName>
        <fullName evidence="1">Uncharacterized protein</fullName>
    </submittedName>
</protein>
<keyword evidence="1" id="KW-0614">Plasmid</keyword>
<dbReference type="Proteomes" id="UP000295134">
    <property type="component" value="Plasmid pArsFIN11"/>
</dbReference>
<proteinExistence type="predicted"/>
<sequence>MKSEMIKFFLSSGVPCGFPSDRAPFNFRLSSASSPVRSRCSVTWLRRAGAVKF</sequence>
<dbReference type="KEGG" id="ans:ArsFIN_54720"/>
<name>A0A4P7L2Q1_9GAMM</name>
<accession>A0A4P7L2Q1</accession>
<organism evidence="1 2">
    <name type="scientific">Arsenophonus nasoniae</name>
    <name type="common">son-killer infecting Nasonia vitripennis</name>
    <dbReference type="NCBI Taxonomy" id="638"/>
    <lineage>
        <taxon>Bacteria</taxon>
        <taxon>Pseudomonadati</taxon>
        <taxon>Pseudomonadota</taxon>
        <taxon>Gammaproteobacteria</taxon>
        <taxon>Enterobacterales</taxon>
        <taxon>Morganellaceae</taxon>
        <taxon>Arsenophonus</taxon>
    </lineage>
</organism>
<reference evidence="1 2" key="1">
    <citation type="submission" date="2019-03" db="EMBL/GenBank/DDBJ databases">
        <title>Long-read sequencing reveals hyperdense prophage content in a complex bacterial symbiont genome.</title>
        <authorList>
            <person name="Frost C.L."/>
            <person name="Siozios S."/>
            <person name="Nadal-Jimenez P."/>
            <person name="Brockhurst M.A."/>
            <person name="King K.C."/>
            <person name="Darby A.C."/>
            <person name="Hurst G.D.D."/>
        </authorList>
    </citation>
    <scope>NUCLEOTIDE SEQUENCE [LARGE SCALE GENOMIC DNA]</scope>
    <source>
        <strain evidence="1 2">FIN</strain>
        <plasmid evidence="2">parsfin11</plasmid>
    </source>
</reference>
<dbReference type="AlphaFoldDB" id="A0A4P7L2Q1"/>